<protein>
    <recommendedName>
        <fullName evidence="6">Signal transduction histidine kinase subgroup 3 dimerisation and phosphoacceptor domain-containing protein</fullName>
    </recommendedName>
</protein>
<keyword evidence="1" id="KW-0808">Transferase</keyword>
<feature type="transmembrane region" description="Helical" evidence="5">
    <location>
        <begin position="37"/>
        <end position="56"/>
    </location>
</feature>
<feature type="transmembrane region" description="Helical" evidence="5">
    <location>
        <begin position="410"/>
        <end position="430"/>
    </location>
</feature>
<accession>A0ABP6BX37</accession>
<feature type="transmembrane region" description="Helical" evidence="5">
    <location>
        <begin position="383"/>
        <end position="403"/>
    </location>
</feature>
<evidence type="ECO:0000256" key="2">
    <source>
        <dbReference type="ARBA" id="ARBA00022777"/>
    </source>
</evidence>
<evidence type="ECO:0000256" key="4">
    <source>
        <dbReference type="SAM" id="MobiDB-lite"/>
    </source>
</evidence>
<feature type="transmembrane region" description="Helical" evidence="5">
    <location>
        <begin position="282"/>
        <end position="303"/>
    </location>
</feature>
<feature type="transmembrane region" description="Helical" evidence="5">
    <location>
        <begin position="161"/>
        <end position="179"/>
    </location>
</feature>
<dbReference type="EMBL" id="BAAATD010000003">
    <property type="protein sequence ID" value="GAA2590400.1"/>
    <property type="molecule type" value="Genomic_DNA"/>
</dbReference>
<evidence type="ECO:0000256" key="3">
    <source>
        <dbReference type="ARBA" id="ARBA00023012"/>
    </source>
</evidence>
<evidence type="ECO:0000313" key="8">
    <source>
        <dbReference type="Proteomes" id="UP001501509"/>
    </source>
</evidence>
<name>A0ABP6BX37_9ACTN</name>
<reference evidence="8" key="1">
    <citation type="journal article" date="2019" name="Int. J. Syst. Evol. Microbiol.">
        <title>The Global Catalogue of Microorganisms (GCM) 10K type strain sequencing project: providing services to taxonomists for standard genome sequencing and annotation.</title>
        <authorList>
            <consortium name="The Broad Institute Genomics Platform"/>
            <consortium name="The Broad Institute Genome Sequencing Center for Infectious Disease"/>
            <person name="Wu L."/>
            <person name="Ma J."/>
        </authorList>
    </citation>
    <scope>NUCLEOTIDE SEQUENCE [LARGE SCALE GENOMIC DNA]</scope>
    <source>
        <strain evidence="8">JCM 6833</strain>
    </source>
</reference>
<evidence type="ECO:0000256" key="1">
    <source>
        <dbReference type="ARBA" id="ARBA00022679"/>
    </source>
</evidence>
<dbReference type="InterPro" id="IPR036890">
    <property type="entry name" value="HATPase_C_sf"/>
</dbReference>
<dbReference type="PANTHER" id="PTHR24421:SF63">
    <property type="entry name" value="SENSOR HISTIDINE KINASE DESK"/>
    <property type="match status" value="1"/>
</dbReference>
<sequence length="640" mass="67442">MMCADAPAAAIHPPDDTGSVPGRWRAMSDGEQRGPRLAEAVVLGFLLSSATAFVLSRLTYFGLSWRTAGYLAAVAPVVVLQLVHSSTRGGGRALARYTLPLQALFTYLPYLYFGEIWVGLPAFLAGSVLILLRGWAAWALFALVVGSSAFFGGGYGGGTEGTWYALLCTLNISLALFGLSHLGAQVARVAATLDELAGMAVIAERLRASRHLDQAIGRGLSAIARQSATAAAARSAAETAAATAEILRLSRRALNEARTVAVAYRAPSPVPAASGDETAAHLALRLLFVLYVMYLTAGLHFLVETRAGLVEWLAAAGSVAGILLLQLRHVLLRLRGSPVRDRYRNLAGQVVLAYVPQAVPGFYWSLPLGLVAASALLLLPRRAAWTLCAILLVSGPMLASLGSRSPLQTAYGWVAGVASGTVIYGLIWLVEMAGDLRAARAELARMAVLAERLRVAGDVHDLLGYGLSAITLKTELARQLLPEAPGRAHRELVEVSRLARSSLDELRDMTEGSGDLSLVAEADSARAVLAALDIEAVVTVPSEPLPKKVDVELAAVLREAITNVVRHSAARRVVIKVTVADGVRLQVVNDGIREGPAEPSTGMGIVSMTTRVEALGGRLTAVNGPDGRFHLSAEVPGGNP</sequence>
<feature type="region of interest" description="Disordered" evidence="4">
    <location>
        <begin position="1"/>
        <end position="29"/>
    </location>
</feature>
<dbReference type="PANTHER" id="PTHR24421">
    <property type="entry name" value="NITRATE/NITRITE SENSOR PROTEIN NARX-RELATED"/>
    <property type="match status" value="1"/>
</dbReference>
<gene>
    <name evidence="7" type="ORF">GCM10010411_24130</name>
</gene>
<dbReference type="Gene3D" id="1.20.5.1930">
    <property type="match status" value="1"/>
</dbReference>
<comment type="caution">
    <text evidence="7">The sequence shown here is derived from an EMBL/GenBank/DDBJ whole genome shotgun (WGS) entry which is preliminary data.</text>
</comment>
<feature type="transmembrane region" description="Helical" evidence="5">
    <location>
        <begin position="351"/>
        <end position="377"/>
    </location>
</feature>
<keyword evidence="5" id="KW-0812">Transmembrane</keyword>
<keyword evidence="5" id="KW-0472">Membrane</keyword>
<dbReference type="RefSeq" id="WP_344540488.1">
    <property type="nucleotide sequence ID" value="NZ_BAAATD010000003.1"/>
</dbReference>
<keyword evidence="2" id="KW-0418">Kinase</keyword>
<keyword evidence="5" id="KW-1133">Transmembrane helix</keyword>
<evidence type="ECO:0000256" key="5">
    <source>
        <dbReference type="SAM" id="Phobius"/>
    </source>
</evidence>
<proteinExistence type="predicted"/>
<dbReference type="InterPro" id="IPR011712">
    <property type="entry name" value="Sig_transdc_His_kin_sub3_dim/P"/>
</dbReference>
<dbReference type="Proteomes" id="UP001501509">
    <property type="component" value="Unassembled WGS sequence"/>
</dbReference>
<feature type="transmembrane region" description="Helical" evidence="5">
    <location>
        <begin position="107"/>
        <end position="131"/>
    </location>
</feature>
<feature type="transmembrane region" description="Helical" evidence="5">
    <location>
        <begin position="309"/>
        <end position="331"/>
    </location>
</feature>
<dbReference type="SUPFAM" id="SSF55874">
    <property type="entry name" value="ATPase domain of HSP90 chaperone/DNA topoisomerase II/histidine kinase"/>
    <property type="match status" value="1"/>
</dbReference>
<feature type="compositionally biased region" description="Low complexity" evidence="4">
    <location>
        <begin position="1"/>
        <end position="12"/>
    </location>
</feature>
<dbReference type="Gene3D" id="3.30.565.10">
    <property type="entry name" value="Histidine kinase-like ATPase, C-terminal domain"/>
    <property type="match status" value="1"/>
</dbReference>
<evidence type="ECO:0000259" key="6">
    <source>
        <dbReference type="Pfam" id="PF07730"/>
    </source>
</evidence>
<organism evidence="7 8">
    <name type="scientific">Actinomadura fulvescens</name>
    <dbReference type="NCBI Taxonomy" id="46160"/>
    <lineage>
        <taxon>Bacteria</taxon>
        <taxon>Bacillati</taxon>
        <taxon>Actinomycetota</taxon>
        <taxon>Actinomycetes</taxon>
        <taxon>Streptosporangiales</taxon>
        <taxon>Thermomonosporaceae</taxon>
        <taxon>Actinomadura</taxon>
    </lineage>
</organism>
<keyword evidence="8" id="KW-1185">Reference proteome</keyword>
<dbReference type="InterPro" id="IPR050482">
    <property type="entry name" value="Sensor_HK_TwoCompSys"/>
</dbReference>
<evidence type="ECO:0000313" key="7">
    <source>
        <dbReference type="EMBL" id="GAA2590400.1"/>
    </source>
</evidence>
<dbReference type="Pfam" id="PF07730">
    <property type="entry name" value="HisKA_3"/>
    <property type="match status" value="1"/>
</dbReference>
<feature type="domain" description="Signal transduction histidine kinase subgroup 3 dimerisation and phosphoacceptor" evidence="6">
    <location>
        <begin position="451"/>
        <end position="509"/>
    </location>
</feature>
<keyword evidence="3" id="KW-0902">Two-component regulatory system</keyword>
<dbReference type="CDD" id="cd16917">
    <property type="entry name" value="HATPase_UhpB-NarQ-NarX-like"/>
    <property type="match status" value="1"/>
</dbReference>
<feature type="transmembrane region" description="Helical" evidence="5">
    <location>
        <begin position="138"/>
        <end position="155"/>
    </location>
</feature>